<protein>
    <recommendedName>
        <fullName evidence="5">Site-specific integrase</fullName>
    </recommendedName>
</protein>
<accession>A0A8E2W7Y5</accession>
<gene>
    <name evidence="3" type="ORF">C8D77_112135</name>
</gene>
<evidence type="ECO:0000313" key="4">
    <source>
        <dbReference type="Proteomes" id="UP000245631"/>
    </source>
</evidence>
<reference evidence="3 4" key="1">
    <citation type="submission" date="2018-05" db="EMBL/GenBank/DDBJ databases">
        <title>Genomic Encyclopedia of Type Strains, Phase IV (KMG-IV): sequencing the most valuable type-strain genomes for metagenomic binning, comparative biology and taxonomic classification.</title>
        <authorList>
            <person name="Goeker M."/>
        </authorList>
    </citation>
    <scope>NUCLEOTIDE SEQUENCE [LARGE SCALE GENOMIC DNA]</scope>
    <source>
        <strain evidence="3 4">DSM 2626</strain>
    </source>
</reference>
<feature type="region of interest" description="Disordered" evidence="2">
    <location>
        <begin position="132"/>
        <end position="151"/>
    </location>
</feature>
<dbReference type="GO" id="GO:0015074">
    <property type="term" value="P:DNA integration"/>
    <property type="evidence" value="ECO:0007669"/>
    <property type="project" value="InterPro"/>
</dbReference>
<dbReference type="Proteomes" id="UP000245631">
    <property type="component" value="Unassembled WGS sequence"/>
</dbReference>
<proteinExistence type="predicted"/>
<keyword evidence="1" id="KW-0233">DNA recombination</keyword>
<dbReference type="EMBL" id="QGGH01000012">
    <property type="protein sequence ID" value="PWJ88239.1"/>
    <property type="molecule type" value="Genomic_DNA"/>
</dbReference>
<evidence type="ECO:0000256" key="1">
    <source>
        <dbReference type="ARBA" id="ARBA00023172"/>
    </source>
</evidence>
<dbReference type="GO" id="GO:0006310">
    <property type="term" value="P:DNA recombination"/>
    <property type="evidence" value="ECO:0007669"/>
    <property type="project" value="UniProtKB-KW"/>
</dbReference>
<sequence>MSIESGPIVLFRDAWGELVQRFDLGQLNLPAELVAPYAEAFRGHHTASSPATRHQCWNALKFFARFLADGGSVQAPANLTTELFGRYILWLDALPSRTGKPCAPGLRHNRYQPVKLLTEWIARRRPDLLPTRPSFPFNPFPGRHAPKEGRRLSGSQLKAVLRSCYEEIDDAWAQFEEGRRLLAAPTESDDPDGFEAMLREFHRLGHGMMPSRRAMPDRFGRRLHLHGGHDRFERHLHATPDCLAPFFIAIAIQTAGNVEALRLIDRDCIEPHPLIEHRTMIDWQKGRAGHMVKRSQRRSFDRRRRYAAPNLIDKLLKMTAPLAAYAPASERDRLFLMRRSGQSISVIQRTTLEGAMARFIERANRRVDAWNADHPDQLRMALPRFHTRMFRGSVAIEHYRASGGDVRAAQTVLNHGSAELTDRYIRGDQSRALQHETIARLQAMMVAWILESPGESGPCPSAPALAAETFGHRCTDPVAGGEKLCPNFGGCLSCPGLVVPIDAIHLARILLAIEQLEKARTRLDPQRWALIYKPSHDRLAGGILPDFPAELHGDARALMASLPALPALE</sequence>
<comment type="caution">
    <text evidence="3">The sequence shown here is derived from an EMBL/GenBank/DDBJ whole genome shotgun (WGS) entry which is preliminary data.</text>
</comment>
<evidence type="ECO:0000313" key="3">
    <source>
        <dbReference type="EMBL" id="PWJ88239.1"/>
    </source>
</evidence>
<dbReference type="AlphaFoldDB" id="A0A8E2W7Y5"/>
<organism evidence="3 4">
    <name type="scientific">Rhizobium loti</name>
    <name type="common">Mesorhizobium loti</name>
    <dbReference type="NCBI Taxonomy" id="381"/>
    <lineage>
        <taxon>Bacteria</taxon>
        <taxon>Pseudomonadati</taxon>
        <taxon>Pseudomonadota</taxon>
        <taxon>Alphaproteobacteria</taxon>
        <taxon>Hyphomicrobiales</taxon>
        <taxon>Phyllobacteriaceae</taxon>
        <taxon>Mesorhizobium</taxon>
    </lineage>
</organism>
<name>A0A8E2W7Y5_RHILI</name>
<dbReference type="InterPro" id="IPR011010">
    <property type="entry name" value="DNA_brk_join_enz"/>
</dbReference>
<dbReference type="SUPFAM" id="SSF56349">
    <property type="entry name" value="DNA breaking-rejoining enzymes"/>
    <property type="match status" value="1"/>
</dbReference>
<dbReference type="InterPro" id="IPR013762">
    <property type="entry name" value="Integrase-like_cat_sf"/>
</dbReference>
<dbReference type="Gene3D" id="1.10.443.10">
    <property type="entry name" value="Intergrase catalytic core"/>
    <property type="match status" value="1"/>
</dbReference>
<evidence type="ECO:0000256" key="2">
    <source>
        <dbReference type="SAM" id="MobiDB-lite"/>
    </source>
</evidence>
<evidence type="ECO:0008006" key="5">
    <source>
        <dbReference type="Google" id="ProtNLM"/>
    </source>
</evidence>
<dbReference type="GO" id="GO:0003677">
    <property type="term" value="F:DNA binding"/>
    <property type="evidence" value="ECO:0007669"/>
    <property type="project" value="InterPro"/>
</dbReference>